<dbReference type="SUPFAM" id="SSF52540">
    <property type="entry name" value="P-loop containing nucleoside triphosphate hydrolases"/>
    <property type="match status" value="1"/>
</dbReference>
<dbReference type="PANTHER" id="PTHR11566:SF149">
    <property type="entry name" value="GTPASE, PUTATIVE (AFU_ORTHOLOGUE AFUA_6G11890)-RELATED"/>
    <property type="match status" value="1"/>
</dbReference>
<dbReference type="GeneID" id="98159761"/>
<sequence>MATKAPDNVALKQLQSEQAELLNTIDRLAELGVREKIELPQVVVWGRQWREKDLIPGILSGIPFPTKGDGPASFTTEISLRRHPRPRFRAVIEPSLSRTVEVRNRLQASSLRVFTSEGDLWLVYEEVFKYLHSTGTITIDDILKVEICGPDKPNVTIVDLPALHLSTTSDGDTKQDLSVARQTVERYMGNPNSILLAVTNASNRPKTLRTAEKFDPNLERTIGIIVHPDVIEPSSDDEDKCLQLLWDGRAKLPHGWHVISTVAQQDPAGDPSGQVSDKPHVGKWAELPQEIVGFESLRRRVSQLLLERTQHNLPQLIAAAEGTLKEQQAKLTKLGVRLRSVEQQRGELLRIACEFESTVRQALWETYNSEFFGEPGTLLDPNFSRLRAIMTMLHNDFAEAMVIGGATRQILYDDTQLIPSDHDNAINRYLQGWVPNPIRQVELEREINDEARLSQEVGIMSFGDHSVVRSLFQAQVQPWLSLARMHLRTVSEAATEFLRLLLQHIAPNHIGRGIYQEIISPALERIEYDLTEKLTELSSHHTRAYPSISSKTLLDSSQRLRKHQSQGSETRGAHLIPCGRSEGFPRNQYALRIIDLVQAYYDSAMMVFTENIATLAIENRLLLPLETIFSSKRVCEMEQEQIERLVSEPASFDNDRQALKLEINTLEACLEICRRYIKPVSLLKHQRSKGKLTSSSQTSVLSVSPDIDRPALAFVPQKRGMEETPTVGMRPQQRARLDGNGDLSESSMPMFGGNPASQTNQSGFESYSGTSGKSPLRSVFDLAFAPSPTPKDGQEASPPSTLGFDFQWQPPN</sequence>
<dbReference type="Gene3D" id="3.40.50.300">
    <property type="entry name" value="P-loop containing nucleotide triphosphate hydrolases"/>
    <property type="match status" value="1"/>
</dbReference>
<accession>A0ABR4KZ52</accession>
<evidence type="ECO:0000313" key="3">
    <source>
        <dbReference type="EMBL" id="KAL2857553.1"/>
    </source>
</evidence>
<dbReference type="Pfam" id="PF00350">
    <property type="entry name" value="Dynamin_N"/>
    <property type="match status" value="1"/>
</dbReference>
<dbReference type="SMART" id="SM00053">
    <property type="entry name" value="DYNc"/>
    <property type="match status" value="1"/>
</dbReference>
<evidence type="ECO:0000313" key="4">
    <source>
        <dbReference type="Proteomes" id="UP001610444"/>
    </source>
</evidence>
<keyword evidence="3" id="KW-0378">Hydrolase</keyword>
<dbReference type="InterPro" id="IPR045063">
    <property type="entry name" value="Dynamin_N"/>
</dbReference>
<dbReference type="PANTHER" id="PTHR11566">
    <property type="entry name" value="DYNAMIN"/>
    <property type="match status" value="1"/>
</dbReference>
<reference evidence="3 4" key="1">
    <citation type="submission" date="2024-07" db="EMBL/GenBank/DDBJ databases">
        <title>Section-level genome sequencing and comparative genomics of Aspergillus sections Usti and Cavernicolus.</title>
        <authorList>
            <consortium name="Lawrence Berkeley National Laboratory"/>
            <person name="Nybo J.L."/>
            <person name="Vesth T.C."/>
            <person name="Theobald S."/>
            <person name="Frisvad J.C."/>
            <person name="Larsen T.O."/>
            <person name="Kjaerboelling I."/>
            <person name="Rothschild-Mancinelli K."/>
            <person name="Lyhne E.K."/>
            <person name="Kogle M.E."/>
            <person name="Barry K."/>
            <person name="Clum A."/>
            <person name="Na H."/>
            <person name="Ledsgaard L."/>
            <person name="Lin J."/>
            <person name="Lipzen A."/>
            <person name="Kuo A."/>
            <person name="Riley R."/>
            <person name="Mondo S."/>
            <person name="LaButti K."/>
            <person name="Haridas S."/>
            <person name="Pangalinan J."/>
            <person name="Salamov A.A."/>
            <person name="Simmons B.A."/>
            <person name="Magnuson J.K."/>
            <person name="Chen J."/>
            <person name="Drula E."/>
            <person name="Henrissat B."/>
            <person name="Wiebenga A."/>
            <person name="Lubbers R.J."/>
            <person name="Gomes A.C."/>
            <person name="Macurrencykelacurrency M.R."/>
            <person name="Stajich J."/>
            <person name="Grigoriev I.V."/>
            <person name="Mortensen U.H."/>
            <person name="De vries R.P."/>
            <person name="Baker S.E."/>
            <person name="Andersen M.R."/>
        </authorList>
    </citation>
    <scope>NUCLEOTIDE SEQUENCE [LARGE SCALE GENOMIC DNA]</scope>
    <source>
        <strain evidence="3 4">CBS 756.74</strain>
    </source>
</reference>
<dbReference type="Proteomes" id="UP001610444">
    <property type="component" value="Unassembled WGS sequence"/>
</dbReference>
<dbReference type="GO" id="GO:0016787">
    <property type="term" value="F:hydrolase activity"/>
    <property type="evidence" value="ECO:0007669"/>
    <property type="project" value="UniProtKB-KW"/>
</dbReference>
<dbReference type="PRINTS" id="PR00195">
    <property type="entry name" value="DYNAMIN"/>
</dbReference>
<feature type="domain" description="GED" evidence="2">
    <location>
        <begin position="590"/>
        <end position="681"/>
    </location>
</feature>
<dbReference type="RefSeq" id="XP_070903084.1">
    <property type="nucleotide sequence ID" value="XM_071044597.1"/>
</dbReference>
<name>A0ABR4KZ52_9EURO</name>
<evidence type="ECO:0000259" key="2">
    <source>
        <dbReference type="PROSITE" id="PS51388"/>
    </source>
</evidence>
<feature type="compositionally biased region" description="Polar residues" evidence="1">
    <location>
        <begin position="755"/>
        <end position="773"/>
    </location>
</feature>
<protein>
    <submittedName>
        <fullName evidence="3">P-loop containing nucleoside triphosphate hydrolase protein</fullName>
    </submittedName>
</protein>
<gene>
    <name evidence="3" type="ORF">BJX68DRAFT_263116</name>
</gene>
<dbReference type="InterPro" id="IPR022812">
    <property type="entry name" value="Dynamin"/>
</dbReference>
<evidence type="ECO:0000256" key="1">
    <source>
        <dbReference type="SAM" id="MobiDB-lite"/>
    </source>
</evidence>
<comment type="caution">
    <text evidence="3">The sequence shown here is derived from an EMBL/GenBank/DDBJ whole genome shotgun (WGS) entry which is preliminary data.</text>
</comment>
<dbReference type="EMBL" id="JBFXLR010000006">
    <property type="protein sequence ID" value="KAL2857553.1"/>
    <property type="molecule type" value="Genomic_DNA"/>
</dbReference>
<dbReference type="InterPro" id="IPR027417">
    <property type="entry name" value="P-loop_NTPase"/>
</dbReference>
<dbReference type="PROSITE" id="PS51388">
    <property type="entry name" value="GED"/>
    <property type="match status" value="1"/>
</dbReference>
<keyword evidence="4" id="KW-1185">Reference proteome</keyword>
<dbReference type="InterPro" id="IPR001401">
    <property type="entry name" value="Dynamin_GTPase"/>
</dbReference>
<proteinExistence type="predicted"/>
<dbReference type="InterPro" id="IPR020850">
    <property type="entry name" value="GED_dom"/>
</dbReference>
<organism evidence="3 4">
    <name type="scientific">Aspergillus pseudodeflectus</name>
    <dbReference type="NCBI Taxonomy" id="176178"/>
    <lineage>
        <taxon>Eukaryota</taxon>
        <taxon>Fungi</taxon>
        <taxon>Dikarya</taxon>
        <taxon>Ascomycota</taxon>
        <taxon>Pezizomycotina</taxon>
        <taxon>Eurotiomycetes</taxon>
        <taxon>Eurotiomycetidae</taxon>
        <taxon>Eurotiales</taxon>
        <taxon>Aspergillaceae</taxon>
        <taxon>Aspergillus</taxon>
        <taxon>Aspergillus subgen. Nidulantes</taxon>
    </lineage>
</organism>
<feature type="region of interest" description="Disordered" evidence="1">
    <location>
        <begin position="717"/>
        <end position="812"/>
    </location>
</feature>